<dbReference type="RefSeq" id="WP_073473423.1">
    <property type="nucleotide sequence ID" value="NZ_FQZU01000003.1"/>
</dbReference>
<dbReference type="AlphaFoldDB" id="A0A1M6FW50"/>
<dbReference type="Proteomes" id="UP000183994">
    <property type="component" value="Unassembled WGS sequence"/>
</dbReference>
<reference evidence="2" key="1">
    <citation type="submission" date="2016-11" db="EMBL/GenBank/DDBJ databases">
        <authorList>
            <person name="Varghese N."/>
            <person name="Submissions S."/>
        </authorList>
    </citation>
    <scope>NUCLEOTIDE SEQUENCE [LARGE SCALE GENOMIC DNA]</scope>
    <source>
        <strain evidence="2">DSM 16219</strain>
    </source>
</reference>
<evidence type="ECO:0000313" key="1">
    <source>
        <dbReference type="EMBL" id="SHJ01923.1"/>
    </source>
</evidence>
<dbReference type="STRING" id="1121393.SAMN02745216_00928"/>
<gene>
    <name evidence="1" type="ORF">SAMN02745216_00928</name>
</gene>
<evidence type="ECO:0000313" key="2">
    <source>
        <dbReference type="Proteomes" id="UP000183994"/>
    </source>
</evidence>
<keyword evidence="2" id="KW-1185">Reference proteome</keyword>
<name>A0A1M6FW50_9BACT</name>
<dbReference type="Gene3D" id="2.60.40.10">
    <property type="entry name" value="Immunoglobulins"/>
    <property type="match status" value="1"/>
</dbReference>
<proteinExistence type="predicted"/>
<dbReference type="OrthoDB" id="5420901at2"/>
<organism evidence="1 2">
    <name type="scientific">Desulfatibacillum alkenivorans DSM 16219</name>
    <dbReference type="NCBI Taxonomy" id="1121393"/>
    <lineage>
        <taxon>Bacteria</taxon>
        <taxon>Pseudomonadati</taxon>
        <taxon>Thermodesulfobacteriota</taxon>
        <taxon>Desulfobacteria</taxon>
        <taxon>Desulfobacterales</taxon>
        <taxon>Desulfatibacillaceae</taxon>
        <taxon>Desulfatibacillum</taxon>
    </lineage>
</organism>
<dbReference type="PROSITE" id="PS51257">
    <property type="entry name" value="PROKAR_LIPOPROTEIN"/>
    <property type="match status" value="1"/>
</dbReference>
<dbReference type="EMBL" id="FQZU01000003">
    <property type="protein sequence ID" value="SHJ01923.1"/>
    <property type="molecule type" value="Genomic_DNA"/>
</dbReference>
<protein>
    <recommendedName>
        <fullName evidence="3">Glycoside hydrolase family 13 N-terminal domain-containing protein</fullName>
    </recommendedName>
</protein>
<dbReference type="InterPro" id="IPR014756">
    <property type="entry name" value="Ig_E-set"/>
</dbReference>
<sequence>MKKLLPAGVLLILILSGCAGKSHYTLLEEGAATLYLKAPKAQKVELVSSSSNYQPIRAKKGKKGVWSVEVPAHRTFEYFYLVDGEAFTPPCLLSRPDGFGGKTCIFDPAQ</sequence>
<dbReference type="InterPro" id="IPR013783">
    <property type="entry name" value="Ig-like_fold"/>
</dbReference>
<accession>A0A1M6FW50</accession>
<evidence type="ECO:0008006" key="3">
    <source>
        <dbReference type="Google" id="ProtNLM"/>
    </source>
</evidence>
<dbReference type="SUPFAM" id="SSF81296">
    <property type="entry name" value="E set domains"/>
    <property type="match status" value="1"/>
</dbReference>